<evidence type="ECO:0000313" key="1">
    <source>
        <dbReference type="EMBL" id="AMP13589.1"/>
    </source>
</evidence>
<organism evidence="1 2">
    <name type="scientific">Collimonas pratensis</name>
    <dbReference type="NCBI Taxonomy" id="279113"/>
    <lineage>
        <taxon>Bacteria</taxon>
        <taxon>Pseudomonadati</taxon>
        <taxon>Pseudomonadota</taxon>
        <taxon>Betaproteobacteria</taxon>
        <taxon>Burkholderiales</taxon>
        <taxon>Oxalobacteraceae</taxon>
        <taxon>Collimonas</taxon>
    </lineage>
</organism>
<gene>
    <name evidence="1" type="ORF">CPter291_1314</name>
</gene>
<name>A0ABM5Z363_9BURK</name>
<reference evidence="1 2" key="1">
    <citation type="submission" date="2015-11" db="EMBL/GenBank/DDBJ databases">
        <title>Exploring the genomic traits of fungus-feeding bacterial genus Collimonas.</title>
        <authorList>
            <person name="Song C."/>
            <person name="Schmidt R."/>
            <person name="de Jager V."/>
            <person name="Krzyzanowska D."/>
            <person name="Jongedijk E."/>
            <person name="Cankar K."/>
            <person name="Beekwilder J."/>
            <person name="van Veen A."/>
            <person name="de Boer W."/>
            <person name="van Veen J.A."/>
            <person name="Garbeva P."/>
        </authorList>
    </citation>
    <scope>NUCLEOTIDE SEQUENCE [LARGE SCALE GENOMIC DNA]</scope>
    <source>
        <strain evidence="1 2">Ter291</strain>
    </source>
</reference>
<dbReference type="EMBL" id="CP013236">
    <property type="protein sequence ID" value="AMP13589.1"/>
    <property type="molecule type" value="Genomic_DNA"/>
</dbReference>
<keyword evidence="2" id="KW-1185">Reference proteome</keyword>
<accession>A0ABM5Z363</accession>
<evidence type="ECO:0000313" key="2">
    <source>
        <dbReference type="Proteomes" id="UP000074914"/>
    </source>
</evidence>
<protein>
    <submittedName>
        <fullName evidence="1">Uncharacterized protein</fullName>
    </submittedName>
</protein>
<proteinExistence type="predicted"/>
<sequence length="47" mass="5487">MARQLPENWQNLRQIKPAAIVVIEKIQRAFRLAGFFFFSQVSSSCLF</sequence>
<dbReference type="Proteomes" id="UP000074914">
    <property type="component" value="Chromosome"/>
</dbReference>